<dbReference type="EnsemblMetazoa" id="Aqu2.1.18625_001">
    <property type="protein sequence ID" value="Aqu2.1.18625_001"/>
    <property type="gene ID" value="Aqu2.1.18625"/>
</dbReference>
<feature type="compositionally biased region" description="Basic and acidic residues" evidence="1">
    <location>
        <begin position="18"/>
        <end position="28"/>
    </location>
</feature>
<dbReference type="InterPro" id="IPR005662">
    <property type="entry name" value="GTPase_Era-like"/>
</dbReference>
<feature type="compositionally biased region" description="Gly residues" evidence="1">
    <location>
        <begin position="428"/>
        <end position="438"/>
    </location>
</feature>
<dbReference type="OrthoDB" id="425923at2759"/>
<proteinExistence type="predicted"/>
<dbReference type="Pfam" id="PF01926">
    <property type="entry name" value="MMR_HSR1"/>
    <property type="match status" value="1"/>
</dbReference>
<dbReference type="CDD" id="cd00882">
    <property type="entry name" value="Ras_like_GTPase"/>
    <property type="match status" value="1"/>
</dbReference>
<name>A0A1X7TUP8_AMPQE</name>
<keyword evidence="2" id="KW-0472">Membrane</keyword>
<feature type="region of interest" description="Disordered" evidence="1">
    <location>
        <begin position="1"/>
        <end position="47"/>
    </location>
</feature>
<feature type="compositionally biased region" description="Basic and acidic residues" evidence="1">
    <location>
        <begin position="38"/>
        <end position="47"/>
    </location>
</feature>
<dbReference type="GO" id="GO:0000028">
    <property type="term" value="P:ribosomal small subunit assembly"/>
    <property type="evidence" value="ECO:0007669"/>
    <property type="project" value="TreeGrafter"/>
</dbReference>
<dbReference type="PANTHER" id="PTHR42698">
    <property type="entry name" value="GTPASE ERA"/>
    <property type="match status" value="1"/>
</dbReference>
<accession>A0A1X7TUP8</accession>
<dbReference type="AlphaFoldDB" id="A0A1X7TUP8"/>
<evidence type="ECO:0000256" key="2">
    <source>
        <dbReference type="SAM" id="Phobius"/>
    </source>
</evidence>
<reference evidence="4" key="1">
    <citation type="submission" date="2017-05" db="UniProtKB">
        <authorList>
            <consortium name="EnsemblMetazoa"/>
        </authorList>
    </citation>
    <scope>IDENTIFICATION</scope>
</reference>
<feature type="compositionally biased region" description="Acidic residues" evidence="1">
    <location>
        <begin position="1"/>
        <end position="14"/>
    </location>
</feature>
<keyword evidence="2" id="KW-1133">Transmembrane helix</keyword>
<dbReference type="GO" id="GO:0043024">
    <property type="term" value="F:ribosomal small subunit binding"/>
    <property type="evidence" value="ECO:0007669"/>
    <property type="project" value="TreeGrafter"/>
</dbReference>
<dbReference type="GO" id="GO:0005525">
    <property type="term" value="F:GTP binding"/>
    <property type="evidence" value="ECO:0007669"/>
    <property type="project" value="InterPro"/>
</dbReference>
<dbReference type="InterPro" id="IPR006073">
    <property type="entry name" value="GTP-bd"/>
</dbReference>
<protein>
    <recommendedName>
        <fullName evidence="3">G domain-containing protein</fullName>
    </recommendedName>
</protein>
<keyword evidence="2" id="KW-0812">Transmembrane</keyword>
<dbReference type="InterPro" id="IPR027417">
    <property type="entry name" value="P-loop_NTPase"/>
</dbReference>
<evidence type="ECO:0000313" key="4">
    <source>
        <dbReference type="EnsemblMetazoa" id="Aqu2.1.18625_001"/>
    </source>
</evidence>
<dbReference type="GO" id="GO:0019843">
    <property type="term" value="F:rRNA binding"/>
    <property type="evidence" value="ECO:0007669"/>
    <property type="project" value="TreeGrafter"/>
</dbReference>
<feature type="compositionally biased region" description="Polar residues" evidence="1">
    <location>
        <begin position="373"/>
        <end position="385"/>
    </location>
</feature>
<dbReference type="SUPFAM" id="SSF52540">
    <property type="entry name" value="P-loop containing nucleoside triphosphate hydrolases"/>
    <property type="match status" value="1"/>
</dbReference>
<feature type="compositionally biased region" description="Low complexity" evidence="1">
    <location>
        <begin position="299"/>
        <end position="309"/>
    </location>
</feature>
<organism evidence="4">
    <name type="scientific">Amphimedon queenslandica</name>
    <name type="common">Sponge</name>
    <dbReference type="NCBI Taxonomy" id="400682"/>
    <lineage>
        <taxon>Eukaryota</taxon>
        <taxon>Metazoa</taxon>
        <taxon>Porifera</taxon>
        <taxon>Demospongiae</taxon>
        <taxon>Heteroscleromorpha</taxon>
        <taxon>Haplosclerida</taxon>
        <taxon>Niphatidae</taxon>
        <taxon>Amphimedon</taxon>
    </lineage>
</organism>
<evidence type="ECO:0000256" key="1">
    <source>
        <dbReference type="SAM" id="MobiDB-lite"/>
    </source>
</evidence>
<dbReference type="InParanoid" id="A0A1X7TUP8"/>
<feature type="transmembrane region" description="Helical" evidence="2">
    <location>
        <begin position="601"/>
        <end position="621"/>
    </location>
</feature>
<feature type="domain" description="G" evidence="3">
    <location>
        <begin position="55"/>
        <end position="160"/>
    </location>
</feature>
<feature type="region of interest" description="Disordered" evidence="1">
    <location>
        <begin position="279"/>
        <end position="441"/>
    </location>
</feature>
<feature type="compositionally biased region" description="Basic and acidic residues" evidence="1">
    <location>
        <begin position="360"/>
        <end position="372"/>
    </location>
</feature>
<feature type="compositionally biased region" description="Polar residues" evidence="1">
    <location>
        <begin position="324"/>
        <end position="343"/>
    </location>
</feature>
<evidence type="ECO:0000259" key="3">
    <source>
        <dbReference type="Pfam" id="PF01926"/>
    </source>
</evidence>
<feature type="compositionally biased region" description="Low complexity" evidence="1">
    <location>
        <begin position="394"/>
        <end position="403"/>
    </location>
</feature>
<dbReference type="Gene3D" id="3.40.50.300">
    <property type="entry name" value="P-loop containing nucleotide triphosphate hydrolases"/>
    <property type="match status" value="2"/>
</dbReference>
<sequence>MDPYFDDQSEEDDSSLQHVEEPNENLRPEEEETEEESEEHRQKLEALRQRGEPINIAVIGPTGVGKSTLINNMMGKKVAVTSHSIESEQSKVFVHDGKHKEIDIRVFDTTGFGDSKGKSNFKILNEINAQGKFDLVLLCIDIRRRVDQPLQNLLLELKTNLHIESWKHLVVVFTFTNQFIGLHSLRNASVAEKKAAVKRNMIDFQSDMSSRISDCVESDTFDKILYCIAGIGDNGDVDLLFQKNWLNPLWVSCIAQCSERAQPFLKDLVVNMFGKRFYERNPRSQGGQGNLRSQGGQGNSRSQGGQENSRSQEGQGNLRGQGSQGNPRSQGGQENSRSQEGQGNLRGQGSQGNPRSQGGQEKHSQGGQEKRSQGGQENSRSQEGQGNLRGQGSQGSPRSQGGQENSCSQEGQGNLRGQGSRGSPRSQGGQGNSSGQGRGRADRGMFLELASMLHKEMWKRTVVVLTQADQFNTLGSVGDIELAEEFKKQKKLYKECVSSFLSKSVKKEVLEKIPYCIAGKETMTVSPTSKDSWKTLWETCVDRSSDEARPFLTFYAKYQHLIDIGIFLVSTACIGAGAGAGTGVKAGALVGTAITPGAGTVAGGVVGGVIGSALGAAAAVFSKKIKNN</sequence>
<dbReference type="PANTHER" id="PTHR42698:SF1">
    <property type="entry name" value="GTPASE ERA, MITOCHONDRIAL"/>
    <property type="match status" value="1"/>
</dbReference>